<name>A0A1B6MVE7_9HEMI</name>
<dbReference type="CDD" id="cd01647">
    <property type="entry name" value="RT_LTR"/>
    <property type="match status" value="1"/>
</dbReference>
<feature type="compositionally biased region" description="Polar residues" evidence="7">
    <location>
        <begin position="37"/>
        <end position="71"/>
    </location>
</feature>
<dbReference type="InterPro" id="IPR050951">
    <property type="entry name" value="Retrovirus_Pol_polyprotein"/>
</dbReference>
<dbReference type="SUPFAM" id="SSF53098">
    <property type="entry name" value="Ribonuclease H-like"/>
    <property type="match status" value="1"/>
</dbReference>
<sequence>EIEFSPLEEASKPKKTKVYNKYQKSSHHVHSSRPPGGTQSQHNNRHQQNTTSEPRCSQQRDVSAVRTSCGSQLMHDSRAPSRASSQLPSPDHGPTKEYTPNILPDKQVNPLTRIEYGSSLQQTDCNILQEAIDQEHKTYHLNSLKLSNISPNRIHRPRKNKNLLLTDIYDLLFEDKTPTKKIPPLTVNVRLESEPQTTLPLLIDTGCNIAIIKAEFANNMPLDKADKVTLLSANNTPVNIEGSTLVTLRIGNVNITDKFYVSKDINAPLIVGNRWLFRNNVVLNYKTNCIILTHNRKEHKIPMNDSWTLTVTDINSITNIEHMDIVLDSDIVISPKQHLKIKSLPKTPIDLTFETEHNIRNYRKCHAYIVTNPNINGNDIYIYNVSGCPRHFKIGTLIGHAKLPQIQKQQLPPPPSDKNGNLNQVNHPGKIKLSDKNGTPFNISPHLLPHDHNKLVKVLQKYLHFFTTKVEDLDPANLPPVKLQQIPNSKPVNLPPYKQSSQERKELNELIDKLIQNNIMEECPDFTEYSSPIFLVKSNKSNEKRLVADFRKINATLRKDNYPIPSINLLLSCLNNCSLFSELDATSAFHQLTVDSESRHLLSVRTQDRLARYVRLPMGLAVSSNIWQKSISTVLNKHLYSKALVYLDNIVLPGTKMTQAIENIDIILQDISKANIKLNTTKCKFLFEKIDILGHQISKEGTAPLRSTVEAILDFKRPTTVRQVRQFLGLSGFYRKYIKNYANITHPLTEMIKDSNKNIKFQWTDKCESAFNKIKQSLTNPPILGHFKEDRDTIIHTDSSLYGIGGYLSQLDPSNNREYIVCYISRKLKDYESRYENAERELLALSYCVNYWREFTLNRQVTVFTDCASLQYYKQFRNASARLNRLALTLVDYDLLIKYKPGKHNTLADALSRNPVEKFIEPGVIRNEENINLLSDVNLPLLQAQDPYLKQIILALTNPELVEKKIARESRNYNKIDDLLYYKTFDGHESKNVIALPESLKDQVLNAFHTDFTTGAHSSFIRTLSKIKPRFYWKNMPTDIQNYCKNCLSCAERNPKTYKNYGLLQPQIPSIKPRFRIIMDILGPTTSSYGNKYVLVITDATTRMAFAYPCKQADSKTVARHLMNFCTTYGYPSVITHDQGTCFMSQVMKDFCQSLGINQRAAPAYSQHIQGLTEKFNGVLVRGISHYISENPASWLKYLPHIVFSYNCAINASTNYSPYYLTFGMEPSTPSDAIYLRPEADKDAAETAKIIEEIRKTIPDILRKAQQSQKKYYDASRQPIKLNPGDEVMIEFPRSPNDKRGKFTPPFRGPFTVIRKLNEVTYVVQLVKYGKIVQEPIHVSRMKIFHKCSK</sequence>
<dbReference type="Gene3D" id="3.10.10.10">
    <property type="entry name" value="HIV Type 1 Reverse Transcriptase, subunit A, domain 1"/>
    <property type="match status" value="1"/>
</dbReference>
<feature type="region of interest" description="Disordered" evidence="7">
    <location>
        <begin position="407"/>
        <end position="429"/>
    </location>
</feature>
<evidence type="ECO:0000256" key="5">
    <source>
        <dbReference type="ARBA" id="ARBA00022759"/>
    </source>
</evidence>
<evidence type="ECO:0000259" key="9">
    <source>
        <dbReference type="PROSITE" id="PS50994"/>
    </source>
</evidence>
<dbReference type="PANTHER" id="PTHR37984">
    <property type="entry name" value="PROTEIN CBG26694"/>
    <property type="match status" value="1"/>
</dbReference>
<dbReference type="Gene3D" id="1.10.340.70">
    <property type="match status" value="1"/>
</dbReference>
<dbReference type="InterPro" id="IPR000477">
    <property type="entry name" value="RT_dom"/>
</dbReference>
<reference evidence="10" key="1">
    <citation type="submission" date="2015-11" db="EMBL/GenBank/DDBJ databases">
        <title>De novo transcriptome assembly of four potential Pierce s Disease insect vectors from Arizona vineyards.</title>
        <authorList>
            <person name="Tassone E.E."/>
        </authorList>
    </citation>
    <scope>NUCLEOTIDE SEQUENCE</scope>
</reference>
<dbReference type="InterPro" id="IPR001584">
    <property type="entry name" value="Integrase_cat-core"/>
</dbReference>
<dbReference type="PROSITE" id="PS50878">
    <property type="entry name" value="RT_POL"/>
    <property type="match status" value="1"/>
</dbReference>
<feature type="compositionally biased region" description="Basic residues" evidence="7">
    <location>
        <begin position="13"/>
        <end position="31"/>
    </location>
</feature>
<dbReference type="FunFam" id="1.10.340.70:FF:000001">
    <property type="entry name" value="Retrovirus-related Pol polyprotein from transposon gypsy-like Protein"/>
    <property type="match status" value="1"/>
</dbReference>
<dbReference type="SUPFAM" id="SSF50630">
    <property type="entry name" value="Acid proteases"/>
    <property type="match status" value="1"/>
</dbReference>
<evidence type="ECO:0000256" key="4">
    <source>
        <dbReference type="ARBA" id="ARBA00022722"/>
    </source>
</evidence>
<feature type="domain" description="Integrase catalytic" evidence="9">
    <location>
        <begin position="1069"/>
        <end position="1226"/>
    </location>
</feature>
<evidence type="ECO:0000256" key="1">
    <source>
        <dbReference type="ARBA" id="ARBA00012493"/>
    </source>
</evidence>
<dbReference type="EMBL" id="GEBQ01000072">
    <property type="protein sequence ID" value="JAT39905.1"/>
    <property type="molecule type" value="Transcribed_RNA"/>
</dbReference>
<accession>A0A1B6MVE7</accession>
<feature type="domain" description="Reverse transcriptase" evidence="8">
    <location>
        <begin position="517"/>
        <end position="697"/>
    </location>
</feature>
<dbReference type="Gene3D" id="3.30.420.10">
    <property type="entry name" value="Ribonuclease H-like superfamily/Ribonuclease H"/>
    <property type="match status" value="1"/>
</dbReference>
<keyword evidence="3" id="KW-0548">Nucleotidyltransferase</keyword>
<keyword evidence="4" id="KW-0540">Nuclease</keyword>
<dbReference type="GO" id="GO:0015074">
    <property type="term" value="P:DNA integration"/>
    <property type="evidence" value="ECO:0007669"/>
    <property type="project" value="InterPro"/>
</dbReference>
<protein>
    <recommendedName>
        <fullName evidence="1">RNA-directed DNA polymerase</fullName>
        <ecNumber evidence="1">2.7.7.49</ecNumber>
    </recommendedName>
</protein>
<feature type="non-terminal residue" evidence="10">
    <location>
        <position position="1"/>
    </location>
</feature>
<dbReference type="Pfam" id="PF00665">
    <property type="entry name" value="rve"/>
    <property type="match status" value="1"/>
</dbReference>
<evidence type="ECO:0000256" key="6">
    <source>
        <dbReference type="ARBA" id="ARBA00023268"/>
    </source>
</evidence>
<evidence type="ECO:0000259" key="8">
    <source>
        <dbReference type="PROSITE" id="PS50878"/>
    </source>
</evidence>
<evidence type="ECO:0000256" key="7">
    <source>
        <dbReference type="SAM" id="MobiDB-lite"/>
    </source>
</evidence>
<keyword evidence="5" id="KW-0378">Hydrolase</keyword>
<dbReference type="InterPro" id="IPR041577">
    <property type="entry name" value="RT_RNaseH_2"/>
</dbReference>
<dbReference type="Pfam" id="PF17921">
    <property type="entry name" value="Integrase_H2C2"/>
    <property type="match status" value="1"/>
</dbReference>
<gene>
    <name evidence="10" type="ORF">g.49360</name>
</gene>
<evidence type="ECO:0000256" key="2">
    <source>
        <dbReference type="ARBA" id="ARBA00022679"/>
    </source>
</evidence>
<dbReference type="Pfam" id="PF17919">
    <property type="entry name" value="RT_RNaseH_2"/>
    <property type="match status" value="1"/>
</dbReference>
<dbReference type="SUPFAM" id="SSF56672">
    <property type="entry name" value="DNA/RNA polymerases"/>
    <property type="match status" value="1"/>
</dbReference>
<dbReference type="InterPro" id="IPR021109">
    <property type="entry name" value="Peptidase_aspartic_dom_sf"/>
</dbReference>
<keyword evidence="6" id="KW-0511">Multifunctional enzyme</keyword>
<dbReference type="EC" id="2.7.7.49" evidence="1"/>
<dbReference type="Gene3D" id="3.30.70.270">
    <property type="match status" value="2"/>
</dbReference>
<dbReference type="GO" id="GO:0003964">
    <property type="term" value="F:RNA-directed DNA polymerase activity"/>
    <property type="evidence" value="ECO:0007669"/>
    <property type="project" value="UniProtKB-EC"/>
</dbReference>
<dbReference type="InterPro" id="IPR036397">
    <property type="entry name" value="RNaseH_sf"/>
</dbReference>
<evidence type="ECO:0000313" key="10">
    <source>
        <dbReference type="EMBL" id="JAT39905.1"/>
    </source>
</evidence>
<dbReference type="InterPro" id="IPR043128">
    <property type="entry name" value="Rev_trsase/Diguanyl_cyclase"/>
</dbReference>
<keyword evidence="2" id="KW-0808">Transferase</keyword>
<proteinExistence type="predicted"/>
<dbReference type="InterPro" id="IPR012337">
    <property type="entry name" value="RNaseH-like_sf"/>
</dbReference>
<dbReference type="PROSITE" id="PS50994">
    <property type="entry name" value="INTEGRASE"/>
    <property type="match status" value="1"/>
</dbReference>
<dbReference type="GO" id="GO:0004519">
    <property type="term" value="F:endonuclease activity"/>
    <property type="evidence" value="ECO:0007669"/>
    <property type="project" value="UniProtKB-KW"/>
</dbReference>
<dbReference type="CDD" id="cd09274">
    <property type="entry name" value="RNase_HI_RT_Ty3"/>
    <property type="match status" value="1"/>
</dbReference>
<evidence type="ECO:0000256" key="3">
    <source>
        <dbReference type="ARBA" id="ARBA00022695"/>
    </source>
</evidence>
<dbReference type="Pfam" id="PF00078">
    <property type="entry name" value="RVT_1"/>
    <property type="match status" value="1"/>
</dbReference>
<organism evidence="10">
    <name type="scientific">Graphocephala atropunctata</name>
    <dbReference type="NCBI Taxonomy" id="36148"/>
    <lineage>
        <taxon>Eukaryota</taxon>
        <taxon>Metazoa</taxon>
        <taxon>Ecdysozoa</taxon>
        <taxon>Arthropoda</taxon>
        <taxon>Hexapoda</taxon>
        <taxon>Insecta</taxon>
        <taxon>Pterygota</taxon>
        <taxon>Neoptera</taxon>
        <taxon>Paraneoptera</taxon>
        <taxon>Hemiptera</taxon>
        <taxon>Auchenorrhyncha</taxon>
        <taxon>Membracoidea</taxon>
        <taxon>Cicadellidae</taxon>
        <taxon>Cicadellinae</taxon>
        <taxon>Cicadellini</taxon>
        <taxon>Graphocephala</taxon>
    </lineage>
</organism>
<dbReference type="GO" id="GO:0042575">
    <property type="term" value="C:DNA polymerase complex"/>
    <property type="evidence" value="ECO:0007669"/>
    <property type="project" value="UniProtKB-ARBA"/>
</dbReference>
<dbReference type="FunFam" id="3.30.420.10:FF:000032">
    <property type="entry name" value="Retrovirus-related Pol polyprotein from transposon 297-like Protein"/>
    <property type="match status" value="1"/>
</dbReference>
<keyword evidence="5" id="KW-0255">Endonuclease</keyword>
<dbReference type="InterPro" id="IPR043502">
    <property type="entry name" value="DNA/RNA_pol_sf"/>
</dbReference>
<dbReference type="Gene3D" id="2.40.70.10">
    <property type="entry name" value="Acid Proteases"/>
    <property type="match status" value="1"/>
</dbReference>
<dbReference type="InterPro" id="IPR041588">
    <property type="entry name" value="Integrase_H2C2"/>
</dbReference>
<feature type="region of interest" description="Disordered" evidence="7">
    <location>
        <begin position="1"/>
        <end position="107"/>
    </location>
</feature>
<dbReference type="GO" id="GO:0003676">
    <property type="term" value="F:nucleic acid binding"/>
    <property type="evidence" value="ECO:0007669"/>
    <property type="project" value="InterPro"/>
</dbReference>
<dbReference type="FunFam" id="3.30.70.270:FF:000020">
    <property type="entry name" value="Transposon Tf2-6 polyprotein-like Protein"/>
    <property type="match status" value="1"/>
</dbReference>
<dbReference type="CDD" id="cd00303">
    <property type="entry name" value="retropepsin_like"/>
    <property type="match status" value="1"/>
</dbReference>
<dbReference type="PANTHER" id="PTHR37984:SF5">
    <property type="entry name" value="PROTEIN NYNRIN-LIKE"/>
    <property type="match status" value="1"/>
</dbReference>